<dbReference type="Proteomes" id="UP000219546">
    <property type="component" value="Unassembled WGS sequence"/>
</dbReference>
<evidence type="ECO:0000256" key="5">
    <source>
        <dbReference type="RuleBase" id="RU000499"/>
    </source>
</evidence>
<keyword evidence="2 5" id="KW-0575">Peroxidase</keyword>
<dbReference type="EMBL" id="OAOP01000002">
    <property type="protein sequence ID" value="SNX68491.1"/>
    <property type="molecule type" value="Genomic_DNA"/>
</dbReference>
<dbReference type="FunFam" id="3.40.30.10:FF:000010">
    <property type="entry name" value="Glutathione peroxidase"/>
    <property type="match status" value="1"/>
</dbReference>
<dbReference type="InterPro" id="IPR029760">
    <property type="entry name" value="GPX_CS"/>
</dbReference>
<proteinExistence type="inferred from homology"/>
<protein>
    <recommendedName>
        <fullName evidence="5">Glutathione peroxidase</fullName>
    </recommendedName>
</protein>
<sequence>MSIYSFHADLSNGSEISLKEFKGNVLLVVNTASQCGLTPQYEGLEKLYQTYKDDGLKVLGFPCNQFGGQEPGTDEEIRNFCSVNYNVTFPLFQKIEVNGERAHPLYTYLKQQAPIDSNFKVSSNEYQESAKDSSDSSIQWNFTKFLLDREGNVVKRFSPDTKPEDIEEDIKKLL</sequence>
<dbReference type="AlphaFoldDB" id="A0A285CLR6"/>
<dbReference type="PROSITE" id="PS51355">
    <property type="entry name" value="GLUTATHIONE_PEROXID_3"/>
    <property type="match status" value="1"/>
</dbReference>
<evidence type="ECO:0000256" key="3">
    <source>
        <dbReference type="ARBA" id="ARBA00023002"/>
    </source>
</evidence>
<evidence type="ECO:0000313" key="7">
    <source>
        <dbReference type="EMBL" id="SNX68491.1"/>
    </source>
</evidence>
<evidence type="ECO:0000256" key="4">
    <source>
        <dbReference type="PIRSR" id="PIRSR000303-1"/>
    </source>
</evidence>
<accession>A0A285CLR6</accession>
<name>A0A285CLR6_9BACI</name>
<reference evidence="7 8" key="1">
    <citation type="submission" date="2017-08" db="EMBL/GenBank/DDBJ databases">
        <authorList>
            <person name="de Groot N.N."/>
        </authorList>
    </citation>
    <scope>NUCLEOTIDE SEQUENCE [LARGE SCALE GENOMIC DNA]</scope>
    <source>
        <strain evidence="7 8">JC228</strain>
    </source>
</reference>
<dbReference type="InterPro" id="IPR029759">
    <property type="entry name" value="GPX_AS"/>
</dbReference>
<evidence type="ECO:0000259" key="6">
    <source>
        <dbReference type="PROSITE" id="PS51352"/>
    </source>
</evidence>
<dbReference type="PROSITE" id="PS00763">
    <property type="entry name" value="GLUTATHIONE_PEROXID_2"/>
    <property type="match status" value="1"/>
</dbReference>
<dbReference type="InterPro" id="IPR036249">
    <property type="entry name" value="Thioredoxin-like_sf"/>
</dbReference>
<organism evidence="7 8">
    <name type="scientific">Bacillus oleivorans</name>
    <dbReference type="NCBI Taxonomy" id="1448271"/>
    <lineage>
        <taxon>Bacteria</taxon>
        <taxon>Bacillati</taxon>
        <taxon>Bacillota</taxon>
        <taxon>Bacilli</taxon>
        <taxon>Bacillales</taxon>
        <taxon>Bacillaceae</taxon>
        <taxon>Bacillus</taxon>
    </lineage>
</organism>
<dbReference type="InterPro" id="IPR013766">
    <property type="entry name" value="Thioredoxin_domain"/>
</dbReference>
<dbReference type="PIRSF" id="PIRSF000303">
    <property type="entry name" value="Glutathion_perox"/>
    <property type="match status" value="1"/>
</dbReference>
<dbReference type="PRINTS" id="PR01011">
    <property type="entry name" value="GLUTPROXDASE"/>
</dbReference>
<dbReference type="PANTHER" id="PTHR11592:SF78">
    <property type="entry name" value="GLUTATHIONE PEROXIDASE"/>
    <property type="match status" value="1"/>
</dbReference>
<dbReference type="Gene3D" id="3.40.30.10">
    <property type="entry name" value="Glutaredoxin"/>
    <property type="match status" value="1"/>
</dbReference>
<dbReference type="PROSITE" id="PS51352">
    <property type="entry name" value="THIOREDOXIN_2"/>
    <property type="match status" value="1"/>
</dbReference>
<evidence type="ECO:0000256" key="2">
    <source>
        <dbReference type="ARBA" id="ARBA00022559"/>
    </source>
</evidence>
<dbReference type="CDD" id="cd00340">
    <property type="entry name" value="GSH_Peroxidase"/>
    <property type="match status" value="1"/>
</dbReference>
<dbReference type="PROSITE" id="PS00460">
    <property type="entry name" value="GLUTATHIONE_PEROXID_1"/>
    <property type="match status" value="1"/>
</dbReference>
<keyword evidence="8" id="KW-1185">Reference proteome</keyword>
<evidence type="ECO:0000313" key="8">
    <source>
        <dbReference type="Proteomes" id="UP000219546"/>
    </source>
</evidence>
<dbReference type="OrthoDB" id="9789406at2"/>
<evidence type="ECO:0000256" key="1">
    <source>
        <dbReference type="ARBA" id="ARBA00006926"/>
    </source>
</evidence>
<gene>
    <name evidence="7" type="ORF">SAMN05877753_102558</name>
</gene>
<keyword evidence="3 5" id="KW-0560">Oxidoreductase</keyword>
<dbReference type="SUPFAM" id="SSF52833">
    <property type="entry name" value="Thioredoxin-like"/>
    <property type="match status" value="1"/>
</dbReference>
<dbReference type="Pfam" id="PF00255">
    <property type="entry name" value="GSHPx"/>
    <property type="match status" value="1"/>
</dbReference>
<dbReference type="PANTHER" id="PTHR11592">
    <property type="entry name" value="GLUTATHIONE PEROXIDASE"/>
    <property type="match status" value="1"/>
</dbReference>
<feature type="domain" description="Thioredoxin" evidence="6">
    <location>
        <begin position="1"/>
        <end position="174"/>
    </location>
</feature>
<dbReference type="RefSeq" id="WP_097157729.1">
    <property type="nucleotide sequence ID" value="NZ_JBEPMQ010000001.1"/>
</dbReference>
<dbReference type="GO" id="GO:0004601">
    <property type="term" value="F:peroxidase activity"/>
    <property type="evidence" value="ECO:0007669"/>
    <property type="project" value="UniProtKB-KW"/>
</dbReference>
<dbReference type="GO" id="GO:0034599">
    <property type="term" value="P:cellular response to oxidative stress"/>
    <property type="evidence" value="ECO:0007669"/>
    <property type="project" value="TreeGrafter"/>
</dbReference>
<dbReference type="InterPro" id="IPR000889">
    <property type="entry name" value="Glutathione_peroxidase"/>
</dbReference>
<feature type="active site" evidence="4">
    <location>
        <position position="35"/>
    </location>
</feature>
<comment type="similarity">
    <text evidence="1 5">Belongs to the glutathione peroxidase family.</text>
</comment>